<keyword evidence="3" id="KW-0812">Transmembrane</keyword>
<comment type="caution">
    <text evidence="4">The sequence shown here is derived from an EMBL/GenBank/DDBJ whole genome shotgun (WGS) entry which is preliminary data.</text>
</comment>
<dbReference type="AlphaFoldDB" id="A0A210R350"/>
<name>A0A210R350_MIZYE</name>
<keyword evidence="2 3" id="KW-0808">Transferase</keyword>
<keyword evidence="3" id="KW-1133">Transmembrane helix</keyword>
<evidence type="ECO:0000313" key="4">
    <source>
        <dbReference type="EMBL" id="OWF55439.1"/>
    </source>
</evidence>
<dbReference type="GO" id="GO:0008107">
    <property type="term" value="F:galactoside 2-alpha-L-fucosyltransferase activity"/>
    <property type="evidence" value="ECO:0007669"/>
    <property type="project" value="InterPro"/>
</dbReference>
<accession>A0A210R350</accession>
<dbReference type="UniPathway" id="UPA00378"/>
<protein>
    <recommendedName>
        <fullName evidence="3">L-Fucosyltransferase</fullName>
        <ecNumber evidence="3">2.4.1.-</ecNumber>
    </recommendedName>
</protein>
<dbReference type="EMBL" id="NEDP02000661">
    <property type="protein sequence ID" value="OWF55439.1"/>
    <property type="molecule type" value="Genomic_DNA"/>
</dbReference>
<evidence type="ECO:0000256" key="1">
    <source>
        <dbReference type="ARBA" id="ARBA00022676"/>
    </source>
</evidence>
<evidence type="ECO:0000256" key="3">
    <source>
        <dbReference type="RuleBase" id="RU363129"/>
    </source>
</evidence>
<dbReference type="Gene3D" id="3.40.50.11350">
    <property type="match status" value="1"/>
</dbReference>
<dbReference type="STRING" id="6573.A0A210R350"/>
<keyword evidence="5" id="KW-1185">Reference proteome</keyword>
<keyword evidence="1 3" id="KW-0328">Glycosyltransferase</keyword>
<keyword evidence="3" id="KW-0325">Glycoprotein</keyword>
<dbReference type="GO" id="GO:0005975">
    <property type="term" value="P:carbohydrate metabolic process"/>
    <property type="evidence" value="ECO:0007669"/>
    <property type="project" value="InterPro"/>
</dbReference>
<feature type="transmembrane region" description="Helical" evidence="3">
    <location>
        <begin position="12"/>
        <end position="32"/>
    </location>
</feature>
<gene>
    <name evidence="4" type="ORF">KP79_PYT20936</name>
</gene>
<keyword evidence="3" id="KW-0333">Golgi apparatus</keyword>
<comment type="pathway">
    <text evidence="3">Protein modification; protein glycosylation.</text>
</comment>
<dbReference type="Pfam" id="PF01531">
    <property type="entry name" value="Glyco_transf_11"/>
    <property type="match status" value="1"/>
</dbReference>
<evidence type="ECO:0000256" key="2">
    <source>
        <dbReference type="ARBA" id="ARBA00022679"/>
    </source>
</evidence>
<sequence length="324" mass="37337">MGLLYPQKRLFLLFVVLSVVVTVVLLFMFSYIEPTDHDATVPVAENTGHSRRKRIAVSFWGRTGNHIFEYAALIGTADRNNMTPVIVENTDLVDLFDFQIPKLTVQNPTREFEVVNERLAGAYNPEVEKLKDLNKDVYLKGYLQSWKYFHPFEKKLKQKYFKFKDNLLREADEFLNQARTHLRKSKNSLYIGVHIRRGDFVRAKSRGYGAVPVPYFYRAMNYYLKKYKDVIFVVCSNGLTWCKDNLDSDFYPIQYSTLGDSGADLALLSRCNHSIISVGSFSWWSGYLAGGEVVYPVDAFPVPNTSIGDSYVRADYFLPGWTRL</sequence>
<dbReference type="InterPro" id="IPR002516">
    <property type="entry name" value="Glyco_trans_11"/>
</dbReference>
<dbReference type="PANTHER" id="PTHR11927:SF9">
    <property type="entry name" value="L-FUCOSYLTRANSFERASE"/>
    <property type="match status" value="1"/>
</dbReference>
<dbReference type="Proteomes" id="UP000242188">
    <property type="component" value="Unassembled WGS sequence"/>
</dbReference>
<organism evidence="4 5">
    <name type="scientific">Mizuhopecten yessoensis</name>
    <name type="common">Japanese scallop</name>
    <name type="synonym">Patinopecten yessoensis</name>
    <dbReference type="NCBI Taxonomy" id="6573"/>
    <lineage>
        <taxon>Eukaryota</taxon>
        <taxon>Metazoa</taxon>
        <taxon>Spiralia</taxon>
        <taxon>Lophotrochozoa</taxon>
        <taxon>Mollusca</taxon>
        <taxon>Bivalvia</taxon>
        <taxon>Autobranchia</taxon>
        <taxon>Pteriomorphia</taxon>
        <taxon>Pectinida</taxon>
        <taxon>Pectinoidea</taxon>
        <taxon>Pectinidae</taxon>
        <taxon>Mizuhopecten</taxon>
    </lineage>
</organism>
<dbReference type="EC" id="2.4.1.-" evidence="3"/>
<dbReference type="GO" id="GO:0032580">
    <property type="term" value="C:Golgi cisterna membrane"/>
    <property type="evidence" value="ECO:0007669"/>
    <property type="project" value="UniProtKB-SubCell"/>
</dbReference>
<dbReference type="PANTHER" id="PTHR11927">
    <property type="entry name" value="GALACTOSIDE 2-L-FUCOSYLTRANSFERASE"/>
    <property type="match status" value="1"/>
</dbReference>
<dbReference type="CDD" id="cd11301">
    <property type="entry name" value="Fut1_Fut2_like"/>
    <property type="match status" value="1"/>
</dbReference>
<dbReference type="OrthoDB" id="3226at2759"/>
<proteinExistence type="inferred from homology"/>
<comment type="subcellular location">
    <subcellularLocation>
        <location evidence="3">Golgi apparatus</location>
        <location evidence="3">Golgi stack membrane</location>
        <topology evidence="3">Single-pass type II membrane protein</topology>
    </subcellularLocation>
</comment>
<reference evidence="4 5" key="1">
    <citation type="journal article" date="2017" name="Nat. Ecol. Evol.">
        <title>Scallop genome provides insights into evolution of bilaterian karyotype and development.</title>
        <authorList>
            <person name="Wang S."/>
            <person name="Zhang J."/>
            <person name="Jiao W."/>
            <person name="Li J."/>
            <person name="Xun X."/>
            <person name="Sun Y."/>
            <person name="Guo X."/>
            <person name="Huan P."/>
            <person name="Dong B."/>
            <person name="Zhang L."/>
            <person name="Hu X."/>
            <person name="Sun X."/>
            <person name="Wang J."/>
            <person name="Zhao C."/>
            <person name="Wang Y."/>
            <person name="Wang D."/>
            <person name="Huang X."/>
            <person name="Wang R."/>
            <person name="Lv J."/>
            <person name="Li Y."/>
            <person name="Zhang Z."/>
            <person name="Liu B."/>
            <person name="Lu W."/>
            <person name="Hui Y."/>
            <person name="Liang J."/>
            <person name="Zhou Z."/>
            <person name="Hou R."/>
            <person name="Li X."/>
            <person name="Liu Y."/>
            <person name="Li H."/>
            <person name="Ning X."/>
            <person name="Lin Y."/>
            <person name="Zhao L."/>
            <person name="Xing Q."/>
            <person name="Dou J."/>
            <person name="Li Y."/>
            <person name="Mao J."/>
            <person name="Guo H."/>
            <person name="Dou H."/>
            <person name="Li T."/>
            <person name="Mu C."/>
            <person name="Jiang W."/>
            <person name="Fu Q."/>
            <person name="Fu X."/>
            <person name="Miao Y."/>
            <person name="Liu J."/>
            <person name="Yu Q."/>
            <person name="Li R."/>
            <person name="Liao H."/>
            <person name="Li X."/>
            <person name="Kong Y."/>
            <person name="Jiang Z."/>
            <person name="Chourrout D."/>
            <person name="Li R."/>
            <person name="Bao Z."/>
        </authorList>
    </citation>
    <scope>NUCLEOTIDE SEQUENCE [LARGE SCALE GENOMIC DNA]</scope>
    <source>
        <strain evidence="4 5">PY_sf001</strain>
    </source>
</reference>
<keyword evidence="3" id="KW-0735">Signal-anchor</keyword>
<keyword evidence="3" id="KW-0472">Membrane</keyword>
<comment type="similarity">
    <text evidence="3">Belongs to the glycosyltransferase 11 family.</text>
</comment>
<evidence type="ECO:0000313" key="5">
    <source>
        <dbReference type="Proteomes" id="UP000242188"/>
    </source>
</evidence>